<reference evidence="2" key="1">
    <citation type="journal article" date="2021" name="Front. Plant Sci.">
        <title>Chromosome-Scale Genome Assembly for Chinese Sour Jujube and Insights Into Its Genome Evolution and Domestication Signature.</title>
        <authorList>
            <person name="Shen L.-Y."/>
            <person name="Luo H."/>
            <person name="Wang X.-L."/>
            <person name="Wang X.-M."/>
            <person name="Qiu X.-J."/>
            <person name="Liu H."/>
            <person name="Zhou S.-S."/>
            <person name="Jia K.-H."/>
            <person name="Nie S."/>
            <person name="Bao Y.-T."/>
            <person name="Zhang R.-G."/>
            <person name="Yun Q.-Z."/>
            <person name="Chai Y.-H."/>
            <person name="Lu J.-Y."/>
            <person name="Li Y."/>
            <person name="Zhao S.-W."/>
            <person name="Mao J.-F."/>
            <person name="Jia S.-G."/>
            <person name="Mao Y.-M."/>
        </authorList>
    </citation>
    <scope>NUCLEOTIDE SEQUENCE</scope>
    <source>
        <strain evidence="2">AT0</strain>
        <tissue evidence="2">Leaf</tissue>
    </source>
</reference>
<organism evidence="2 3">
    <name type="scientific">Ziziphus jujuba var. spinosa</name>
    <dbReference type="NCBI Taxonomy" id="714518"/>
    <lineage>
        <taxon>Eukaryota</taxon>
        <taxon>Viridiplantae</taxon>
        <taxon>Streptophyta</taxon>
        <taxon>Embryophyta</taxon>
        <taxon>Tracheophyta</taxon>
        <taxon>Spermatophyta</taxon>
        <taxon>Magnoliopsida</taxon>
        <taxon>eudicotyledons</taxon>
        <taxon>Gunneridae</taxon>
        <taxon>Pentapetalae</taxon>
        <taxon>rosids</taxon>
        <taxon>fabids</taxon>
        <taxon>Rosales</taxon>
        <taxon>Rhamnaceae</taxon>
        <taxon>Paliureae</taxon>
        <taxon>Ziziphus</taxon>
    </lineage>
</organism>
<feature type="region of interest" description="Disordered" evidence="1">
    <location>
        <begin position="43"/>
        <end position="69"/>
    </location>
</feature>
<dbReference type="OrthoDB" id="1162198at2759"/>
<name>A0A978VPA7_ZIZJJ</name>
<dbReference type="AlphaFoldDB" id="A0A978VPA7"/>
<dbReference type="Proteomes" id="UP000813462">
    <property type="component" value="Unassembled WGS sequence"/>
</dbReference>
<feature type="compositionally biased region" description="Low complexity" evidence="1">
    <location>
        <begin position="47"/>
        <end position="64"/>
    </location>
</feature>
<dbReference type="PANTHER" id="PTHR34130:SF8">
    <property type="entry name" value="TRANSMEMBRANE PROTEIN"/>
    <property type="match status" value="1"/>
</dbReference>
<gene>
    <name evidence="2" type="ORF">FEM48_Zijuj03G0086600</name>
</gene>
<dbReference type="PANTHER" id="PTHR34130">
    <property type="entry name" value="OS08G0243800 PROTEIN"/>
    <property type="match status" value="1"/>
</dbReference>
<comment type="caution">
    <text evidence="2">The sequence shown here is derived from an EMBL/GenBank/DDBJ whole genome shotgun (WGS) entry which is preliminary data.</text>
</comment>
<accession>A0A978VPA7</accession>
<proteinExistence type="predicted"/>
<evidence type="ECO:0000313" key="2">
    <source>
        <dbReference type="EMBL" id="KAH7537382.1"/>
    </source>
</evidence>
<evidence type="ECO:0000313" key="3">
    <source>
        <dbReference type="Proteomes" id="UP000813462"/>
    </source>
</evidence>
<sequence length="248" mass="27465">MEIDYNSAIFNNLQQTPQVCFEEEEEEDVLSLCNFTLHDADQDDPISSLPDHPDFPSSSSSSSSPDDDFAFSVDIESEQTQSPALDRNNHVVLVFGKSIPCRKPVVNVPTTSFQERRFDDPFCLKSESFDILRGPRSQFSTRSNSVRLPETGNCRYGQSSGSARKHKVLIGLVKFPSRMELGDIKKRQDRRPPVPMFPVVENCQPAVASGSGSGGGKGHWGGLFRPLRFRSHLVGALAKTSFGCLPRV</sequence>
<dbReference type="EMBL" id="JAEACU010000003">
    <property type="protein sequence ID" value="KAH7537382.1"/>
    <property type="molecule type" value="Genomic_DNA"/>
</dbReference>
<protein>
    <submittedName>
        <fullName evidence="2">Uncharacterized protein</fullName>
    </submittedName>
</protein>
<evidence type="ECO:0000256" key="1">
    <source>
        <dbReference type="SAM" id="MobiDB-lite"/>
    </source>
</evidence>